<dbReference type="OrthoDB" id="10387396at2759"/>
<gene>
    <name evidence="2" type="ORF">L211DRAFT_669270</name>
</gene>
<evidence type="ECO:0000313" key="2">
    <source>
        <dbReference type="EMBL" id="RPB19021.1"/>
    </source>
</evidence>
<evidence type="ECO:0000313" key="3">
    <source>
        <dbReference type="Proteomes" id="UP000267821"/>
    </source>
</evidence>
<evidence type="ECO:0000256" key="1">
    <source>
        <dbReference type="SAM" id="MobiDB-lite"/>
    </source>
</evidence>
<proteinExistence type="predicted"/>
<accession>A0A3N4LEB2</accession>
<feature type="region of interest" description="Disordered" evidence="1">
    <location>
        <begin position="92"/>
        <end position="122"/>
    </location>
</feature>
<dbReference type="InParanoid" id="A0A3N4LEB2"/>
<dbReference type="AlphaFoldDB" id="A0A3N4LEB2"/>
<evidence type="ECO:0008006" key="4">
    <source>
        <dbReference type="Google" id="ProtNLM"/>
    </source>
</evidence>
<protein>
    <recommendedName>
        <fullName evidence="4">F-box domain-containing protein</fullName>
    </recommendedName>
</protein>
<feature type="compositionally biased region" description="Polar residues" evidence="1">
    <location>
        <begin position="93"/>
        <end position="117"/>
    </location>
</feature>
<name>A0A3N4LEB2_9PEZI</name>
<reference evidence="2 3" key="1">
    <citation type="journal article" date="2018" name="Nat. Ecol. Evol.">
        <title>Pezizomycetes genomes reveal the molecular basis of ectomycorrhizal truffle lifestyle.</title>
        <authorList>
            <person name="Murat C."/>
            <person name="Payen T."/>
            <person name="Noel B."/>
            <person name="Kuo A."/>
            <person name="Morin E."/>
            <person name="Chen J."/>
            <person name="Kohler A."/>
            <person name="Krizsan K."/>
            <person name="Balestrini R."/>
            <person name="Da Silva C."/>
            <person name="Montanini B."/>
            <person name="Hainaut M."/>
            <person name="Levati E."/>
            <person name="Barry K.W."/>
            <person name="Belfiori B."/>
            <person name="Cichocki N."/>
            <person name="Clum A."/>
            <person name="Dockter R.B."/>
            <person name="Fauchery L."/>
            <person name="Guy J."/>
            <person name="Iotti M."/>
            <person name="Le Tacon F."/>
            <person name="Lindquist E.A."/>
            <person name="Lipzen A."/>
            <person name="Malagnac F."/>
            <person name="Mello A."/>
            <person name="Molinier V."/>
            <person name="Miyauchi S."/>
            <person name="Poulain J."/>
            <person name="Riccioni C."/>
            <person name="Rubini A."/>
            <person name="Sitrit Y."/>
            <person name="Splivallo R."/>
            <person name="Traeger S."/>
            <person name="Wang M."/>
            <person name="Zifcakova L."/>
            <person name="Wipf D."/>
            <person name="Zambonelli A."/>
            <person name="Paolocci F."/>
            <person name="Nowrousian M."/>
            <person name="Ottonello S."/>
            <person name="Baldrian P."/>
            <person name="Spatafora J.W."/>
            <person name="Henrissat B."/>
            <person name="Nagy L.G."/>
            <person name="Aury J.M."/>
            <person name="Wincker P."/>
            <person name="Grigoriev I.V."/>
            <person name="Bonfante P."/>
            <person name="Martin F.M."/>
        </authorList>
    </citation>
    <scope>NUCLEOTIDE SEQUENCE [LARGE SCALE GENOMIC DNA]</scope>
    <source>
        <strain evidence="2 3">ATCC MYA-4762</strain>
    </source>
</reference>
<keyword evidence="3" id="KW-1185">Reference proteome</keyword>
<sequence>MSTPSKEVLAAAANLSCPFLSLSNEIITCIVYELHPREAIFLSLTCRALFHGVLSSRNCYLWYKVGRFSAQMPGHKAGWMLAKKADQIKRGQASHQGLATSDPESASSTEGETSISVNKRKATWKAHDATPISVDKEKRKADARKKATRKELVEAVKSYSPAEVVVDYKRLLVETMLGDTDTGCQWCLAKPMTRKIYESWKMRLCEGCFFDNVITKHACKPLKVDISHLPVQDVKRQGGVLHGVWKPAVQRLTDAKYCEDRQPVEEIIAKYKDKKQTEKDTAAEELAAYRERHFVVIFESIKAQYREIYEQHAKASFRASMFSRLLEKVPPEKLELEWFMEPRQEAKRHYHPTRRWKEFCKKDPLMKELRSIKGGEKWKNVAWVENWAREKIAKMETEFTGPDARRDAAPRWSLCAQSDIPTSYMKSEVGALVKRWHMQRARDGVVFKSW</sequence>
<dbReference type="EMBL" id="ML121601">
    <property type="protein sequence ID" value="RPB19021.1"/>
    <property type="molecule type" value="Genomic_DNA"/>
</dbReference>
<dbReference type="Proteomes" id="UP000267821">
    <property type="component" value="Unassembled WGS sequence"/>
</dbReference>
<organism evidence="2 3">
    <name type="scientific">Terfezia boudieri ATCC MYA-4762</name>
    <dbReference type="NCBI Taxonomy" id="1051890"/>
    <lineage>
        <taxon>Eukaryota</taxon>
        <taxon>Fungi</taxon>
        <taxon>Dikarya</taxon>
        <taxon>Ascomycota</taxon>
        <taxon>Pezizomycotina</taxon>
        <taxon>Pezizomycetes</taxon>
        <taxon>Pezizales</taxon>
        <taxon>Pezizaceae</taxon>
        <taxon>Terfezia</taxon>
    </lineage>
</organism>